<evidence type="ECO:0008006" key="3">
    <source>
        <dbReference type="Google" id="ProtNLM"/>
    </source>
</evidence>
<comment type="caution">
    <text evidence="1">The sequence shown here is derived from an EMBL/GenBank/DDBJ whole genome shotgun (WGS) entry which is preliminary data.</text>
</comment>
<dbReference type="Gene3D" id="1.10.287.1060">
    <property type="entry name" value="ESAT-6-like"/>
    <property type="match status" value="1"/>
</dbReference>
<dbReference type="EMBL" id="MSIE01000129">
    <property type="protein sequence ID" value="OLF05958.1"/>
    <property type="molecule type" value="Genomic_DNA"/>
</dbReference>
<evidence type="ECO:0000313" key="1">
    <source>
        <dbReference type="EMBL" id="OLF05958.1"/>
    </source>
</evidence>
<protein>
    <recommendedName>
        <fullName evidence="3">WXG100 family type VII secretion target</fullName>
    </recommendedName>
</protein>
<sequence>MNDGFEADPTRLRQQAGRFDDLAGRVAEIHRTLGESLDSAGPCWGGDAVGQSFGAAHVAPADSTLTRLGSLTEQLGGVGTRFAATADTYTGTDEAAEVRLLATEPDA</sequence>
<keyword evidence="2" id="KW-1185">Reference proteome</keyword>
<dbReference type="OrthoDB" id="4562539at2"/>
<dbReference type="RefSeq" id="WP_075130412.1">
    <property type="nucleotide sequence ID" value="NZ_MSIE01000129.1"/>
</dbReference>
<organism evidence="1 2">
    <name type="scientific">Actinophytocola xanthii</name>
    <dbReference type="NCBI Taxonomy" id="1912961"/>
    <lineage>
        <taxon>Bacteria</taxon>
        <taxon>Bacillati</taxon>
        <taxon>Actinomycetota</taxon>
        <taxon>Actinomycetes</taxon>
        <taxon>Pseudonocardiales</taxon>
        <taxon>Pseudonocardiaceae</taxon>
    </lineage>
</organism>
<gene>
    <name evidence="1" type="ORF">BU204_36780</name>
</gene>
<accession>A0A1Q8BV26</accession>
<reference evidence="1 2" key="1">
    <citation type="submission" date="2016-12" db="EMBL/GenBank/DDBJ databases">
        <title>The draft genome sequence of Actinophytocola sp. 11-183.</title>
        <authorList>
            <person name="Wang W."/>
            <person name="Yuan L."/>
        </authorList>
    </citation>
    <scope>NUCLEOTIDE SEQUENCE [LARGE SCALE GENOMIC DNA]</scope>
    <source>
        <strain evidence="1 2">11-183</strain>
    </source>
</reference>
<dbReference type="AlphaFoldDB" id="A0A1Q8BV26"/>
<dbReference type="STRING" id="1912961.BU204_36780"/>
<proteinExistence type="predicted"/>
<name>A0A1Q8BV26_9PSEU</name>
<evidence type="ECO:0000313" key="2">
    <source>
        <dbReference type="Proteomes" id="UP000185596"/>
    </source>
</evidence>
<dbReference type="Proteomes" id="UP000185596">
    <property type="component" value="Unassembled WGS sequence"/>
</dbReference>
<dbReference type="SUPFAM" id="SSF140453">
    <property type="entry name" value="EsxAB dimer-like"/>
    <property type="match status" value="1"/>
</dbReference>
<dbReference type="InterPro" id="IPR036689">
    <property type="entry name" value="ESAT-6-like_sf"/>
</dbReference>